<evidence type="ECO:0000313" key="2">
    <source>
        <dbReference type="EMBL" id="AKH47540.1"/>
    </source>
</evidence>
<evidence type="ECO:0000256" key="1">
    <source>
        <dbReference type="SAM" id="Phobius"/>
    </source>
</evidence>
<organism evidence="2">
    <name type="scientific">uncultured marine virus</name>
    <dbReference type="NCBI Taxonomy" id="186617"/>
    <lineage>
        <taxon>Viruses</taxon>
        <taxon>environmental samples</taxon>
    </lineage>
</organism>
<sequence>MVANPFQSLISFRDACSLKSSLMWLNCSSSICLFLFYWGHQHLLRRGSYPTADMVDDEISGTHGVSKCQSIHSRLVQGLPIKELSFQIFHHNAPIRGRKDALIAGFHLSYG</sequence>
<proteinExistence type="predicted"/>
<accession>A0A0F7L6N0</accession>
<reference evidence="2" key="2">
    <citation type="submission" date="2015-03" db="EMBL/GenBank/DDBJ databases">
        <authorList>
            <person name="Chow C.-E.T."/>
            <person name="Winget D.M."/>
            <person name="White R.A.III."/>
            <person name="Hallam S.J."/>
            <person name="Suttle C.A."/>
        </authorList>
    </citation>
    <scope>NUCLEOTIDE SEQUENCE</scope>
    <source>
        <strain evidence="2">Oxic1_1</strain>
    </source>
</reference>
<keyword evidence="1" id="KW-1133">Transmembrane helix</keyword>
<keyword evidence="1" id="KW-0472">Membrane</keyword>
<reference evidence="2" key="1">
    <citation type="journal article" date="2015" name="Front. Microbiol.">
        <title>Combining genomic sequencing methods to explore viral diversity and reveal potential virus-host interactions.</title>
        <authorList>
            <person name="Chow C.E."/>
            <person name="Winget D.M."/>
            <person name="White R.A.III."/>
            <person name="Hallam S.J."/>
            <person name="Suttle C.A."/>
        </authorList>
    </citation>
    <scope>NUCLEOTIDE SEQUENCE</scope>
    <source>
        <strain evidence="2">Oxic1_1</strain>
    </source>
</reference>
<protein>
    <submittedName>
        <fullName evidence="2">Uncharacterized protein</fullName>
    </submittedName>
</protein>
<name>A0A0F7L6N0_9VIRU</name>
<keyword evidence="1" id="KW-0812">Transmembrane</keyword>
<dbReference type="EMBL" id="KR029596">
    <property type="protein sequence ID" value="AKH47540.1"/>
    <property type="molecule type" value="Genomic_DNA"/>
</dbReference>
<feature type="transmembrane region" description="Helical" evidence="1">
    <location>
        <begin position="20"/>
        <end position="38"/>
    </location>
</feature>